<evidence type="ECO:0000313" key="4">
    <source>
        <dbReference type="Proteomes" id="UP000077671"/>
    </source>
</evidence>
<protein>
    <submittedName>
        <fullName evidence="3">Uncharacterized protein</fullName>
    </submittedName>
</protein>
<feature type="region of interest" description="Disordered" evidence="2">
    <location>
        <begin position="657"/>
        <end position="730"/>
    </location>
</feature>
<dbReference type="Gene3D" id="1.10.472.80">
    <property type="entry name" value="Ypt/Rab-GAP domain of gyp1p, domain 3"/>
    <property type="match status" value="1"/>
</dbReference>
<evidence type="ECO:0000313" key="3">
    <source>
        <dbReference type="EMBL" id="KAE8261551.1"/>
    </source>
</evidence>
<evidence type="ECO:0000256" key="2">
    <source>
        <dbReference type="SAM" id="MobiDB-lite"/>
    </source>
</evidence>
<dbReference type="AlphaFoldDB" id="A0A177UKJ7"/>
<reference evidence="3" key="2">
    <citation type="journal article" date="2019" name="IMA Fungus">
        <title>Genome sequencing and comparison of five Tilletia species to identify candidate genes for the detection of regulated species infecting wheat.</title>
        <authorList>
            <person name="Nguyen H.D.T."/>
            <person name="Sultana T."/>
            <person name="Kesanakurti P."/>
            <person name="Hambleton S."/>
        </authorList>
    </citation>
    <scope>NUCLEOTIDE SEQUENCE</scope>
    <source>
        <strain evidence="3">DAOMC 238032</strain>
    </source>
</reference>
<feature type="region of interest" description="Disordered" evidence="2">
    <location>
        <begin position="1068"/>
        <end position="1096"/>
    </location>
</feature>
<feature type="compositionally biased region" description="Basic and acidic residues" evidence="2">
    <location>
        <begin position="671"/>
        <end position="702"/>
    </location>
</feature>
<comment type="caution">
    <text evidence="3">The sequence shown here is derived from an EMBL/GenBank/DDBJ whole genome shotgun (WGS) entry which is preliminary data.</text>
</comment>
<name>A0A177UKJ7_9BASI</name>
<feature type="compositionally biased region" description="Low complexity" evidence="2">
    <location>
        <begin position="1071"/>
        <end position="1084"/>
    </location>
</feature>
<feature type="compositionally biased region" description="Low complexity" evidence="2">
    <location>
        <begin position="361"/>
        <end position="377"/>
    </location>
</feature>
<dbReference type="SMART" id="SM00164">
    <property type="entry name" value="TBC"/>
    <property type="match status" value="1"/>
</dbReference>
<dbReference type="SUPFAM" id="SSF47923">
    <property type="entry name" value="Ypt/Rab-GAP domain of gyp1p"/>
    <property type="match status" value="2"/>
</dbReference>
<feature type="region of interest" description="Disordered" evidence="2">
    <location>
        <begin position="497"/>
        <end position="521"/>
    </location>
</feature>
<dbReference type="InterPro" id="IPR035969">
    <property type="entry name" value="Rab-GAP_TBC_sf"/>
</dbReference>
<keyword evidence="1" id="KW-0343">GTPase activation</keyword>
<dbReference type="PANTHER" id="PTHR22957:SF502">
    <property type="entry name" value="SMALL G PROTEIN SIGNALING MODULATOR 2-RELATED"/>
    <property type="match status" value="1"/>
</dbReference>
<reference evidence="3" key="1">
    <citation type="submission" date="2016-04" db="EMBL/GenBank/DDBJ databases">
        <authorList>
            <person name="Nguyen H.D."/>
            <person name="Kesanakurti P."/>
            <person name="Cullis J."/>
            <person name="Levesque C.A."/>
            <person name="Hambleton S."/>
        </authorList>
    </citation>
    <scope>NUCLEOTIDE SEQUENCE</scope>
    <source>
        <strain evidence="3">DAOMC 238032</strain>
    </source>
</reference>
<dbReference type="Pfam" id="PF00566">
    <property type="entry name" value="RabGAP-TBC"/>
    <property type="match status" value="1"/>
</dbReference>
<feature type="compositionally biased region" description="Low complexity" evidence="2">
    <location>
        <begin position="705"/>
        <end position="722"/>
    </location>
</feature>
<feature type="region of interest" description="Disordered" evidence="2">
    <location>
        <begin position="953"/>
        <end position="976"/>
    </location>
</feature>
<evidence type="ECO:0000256" key="1">
    <source>
        <dbReference type="ARBA" id="ARBA00022468"/>
    </source>
</evidence>
<dbReference type="InterPro" id="IPR000195">
    <property type="entry name" value="Rab-GAP-TBC_dom"/>
</dbReference>
<dbReference type="Proteomes" id="UP000077671">
    <property type="component" value="Unassembled WGS sequence"/>
</dbReference>
<dbReference type="EMBL" id="LWDD02000350">
    <property type="protein sequence ID" value="KAE8261551.1"/>
    <property type="molecule type" value="Genomic_DNA"/>
</dbReference>
<feature type="region of interest" description="Disordered" evidence="2">
    <location>
        <begin position="361"/>
        <end position="380"/>
    </location>
</feature>
<feature type="compositionally biased region" description="Low complexity" evidence="2">
    <location>
        <begin position="194"/>
        <end position="245"/>
    </location>
</feature>
<feature type="region of interest" description="Disordered" evidence="2">
    <location>
        <begin position="536"/>
        <end position="555"/>
    </location>
</feature>
<dbReference type="PROSITE" id="PS50086">
    <property type="entry name" value="TBC_RABGAP"/>
    <property type="match status" value="1"/>
</dbReference>
<organism evidence="3 4">
    <name type="scientific">Tilletia caries</name>
    <name type="common">wheat bunt fungus</name>
    <dbReference type="NCBI Taxonomy" id="13290"/>
    <lineage>
        <taxon>Eukaryota</taxon>
        <taxon>Fungi</taxon>
        <taxon>Dikarya</taxon>
        <taxon>Basidiomycota</taxon>
        <taxon>Ustilaginomycotina</taxon>
        <taxon>Exobasidiomycetes</taxon>
        <taxon>Tilletiales</taxon>
        <taxon>Tilletiaceae</taxon>
        <taxon>Tilletia</taxon>
    </lineage>
</organism>
<feature type="region of interest" description="Disordered" evidence="2">
    <location>
        <begin position="310"/>
        <end position="342"/>
    </location>
</feature>
<feature type="region of interest" description="Disordered" evidence="2">
    <location>
        <begin position="778"/>
        <end position="812"/>
    </location>
</feature>
<dbReference type="Gene3D" id="1.10.8.270">
    <property type="entry name" value="putative rabgap domain of human tbc1 domain family member 14 like domains"/>
    <property type="match status" value="1"/>
</dbReference>
<feature type="compositionally biased region" description="Gly residues" evidence="2">
    <location>
        <begin position="510"/>
        <end position="520"/>
    </location>
</feature>
<proteinExistence type="predicted"/>
<gene>
    <name evidence="3" type="ORF">A4X03_0g3160</name>
</gene>
<sequence length="1117" mass="120703">MAACTPAPAPAASQRANLLWARRTVYIHPSPFRKDNVPGYLAIATEHGPVQPQSSILLAFLPESLLRATDDDAEGKFISVETRLASSDFVDLAAGALDTSLEDSRETLDGVELDDKESLLISSPPPSAQYAFSIPIHRLHSFTVQPPTVSSWYGNITFTLTDGLSLPTLFFHDDESQSIQAGLERALRFPSGSLAGSDRASSASGGSSGNASSARRVVSAGAAPSSSGSNSAATGAGAGSGLRRSSPPHSPAATWGGEELIRQLRRFANILRSVTQPGLFLVNPNRQQIEAHATPIFDDDIFAPSTNLSSSFQGSLHHHQSHGSGTAPDDANGSSFPDDPFSNPSHIYRHSTLLQSLPNSSAFSLHSQQSQQQQADSARLDPLTHWATSTRTSLLSRFSHITQQARHATHVVLSHPLARPYVPHLPLPVQSFAQADLIPLGPREKEWGRIAGKAGLLNPEGDAEYDSARVYLAKWARLVAEEGERNRKREQMSLSLKNAGGTGSAAAVGTGTGAGKGGAEGEASVLSGGLYELLGRPGTNLPRRPETTRVSDPPNPIGVEEWAAFFDESGTLRLSSAEVKRTIFARGIADTLFPLQGDSDASQPQRTLRAEVWPFLLGAVPWTSTRAEREALWAARVMHFEALRRVWKEREVLGREEEDGVGVGGERKRRREEGRRSREERARGREERLKVRTERALLKEGNGDAAASTSTSTSTSSSTILSPEEEEEAAIDAAQAVRDLELERAARLEELEMEQLSEQRHRIRVDCLRTDRNHVMFKDAELGPEDDDSAHSSDGSDSDGESRRRVRRKKKAENPNVGTLGEILLTYGIWEQGVLGSYVQGMSDLCSPIFVVCGGEEVRTFWCFVGLMQRMFSNFLSDQSGMKRQLLLLQQLISTMDAPLFEHFERIDALNLFFCFRWLLVLFKREFGFADVLRLWECVWAAEFDDAGPEDGVVEGVESASGGDGGEEGKTPTVNSAGEGAVARATNGSVPTPSSASASAPGGLSNHFQLFVALGILEMNRDMLLRYLENFDEMLQYMNELSQQMDVEQVIVQAESLCLALQSLVTPAPPSSDAASGPTAASASKNGKGSGPGAGAELAIPVISADLVGLVTSRRRG</sequence>
<feature type="region of interest" description="Disordered" evidence="2">
    <location>
        <begin position="194"/>
        <end position="255"/>
    </location>
</feature>
<accession>A0A177UKJ7</accession>
<dbReference type="PANTHER" id="PTHR22957">
    <property type="entry name" value="TBC1 DOMAIN FAMILY MEMBER GTPASE-ACTIVATING PROTEIN"/>
    <property type="match status" value="1"/>
</dbReference>
<dbReference type="GO" id="GO:0005096">
    <property type="term" value="F:GTPase activator activity"/>
    <property type="evidence" value="ECO:0007669"/>
    <property type="project" value="UniProtKB-KW"/>
</dbReference>